<comment type="caution">
    <text evidence="1">The sequence shown here is derived from an EMBL/GenBank/DDBJ whole genome shotgun (WGS) entry which is preliminary data.</text>
</comment>
<evidence type="ECO:0000313" key="1">
    <source>
        <dbReference type="EMBL" id="TNV86789.1"/>
    </source>
</evidence>
<evidence type="ECO:0000313" key="2">
    <source>
        <dbReference type="Proteomes" id="UP000785679"/>
    </source>
</evidence>
<proteinExistence type="predicted"/>
<dbReference type="Proteomes" id="UP000785679">
    <property type="component" value="Unassembled WGS sequence"/>
</dbReference>
<keyword evidence="2" id="KW-1185">Reference proteome</keyword>
<protein>
    <submittedName>
        <fullName evidence="1">Uncharacterized protein</fullName>
    </submittedName>
</protein>
<dbReference type="EMBL" id="RRYP01000834">
    <property type="protein sequence ID" value="TNV86789.1"/>
    <property type="molecule type" value="Genomic_DNA"/>
</dbReference>
<accession>A0A8J8P6C7</accession>
<sequence length="139" mass="16196">MIQIPQVFEVDIQTKLTLPIFTLKNIPQVNIILRDCPLNMRFSGSEKIGNNIHLTVNYKDSSYPICNFVNTFFKFINFELCNFRIFNSWSSIKEAESLFQKLQTLFLNPKGKIQFDIPIVQNTLIFMDKLSLDDINTLP</sequence>
<gene>
    <name evidence="1" type="ORF">FGO68_gene13852</name>
</gene>
<name>A0A8J8P6C7_HALGN</name>
<dbReference type="AlphaFoldDB" id="A0A8J8P6C7"/>
<reference evidence="1" key="1">
    <citation type="submission" date="2019-06" db="EMBL/GenBank/DDBJ databases">
        <authorList>
            <person name="Zheng W."/>
        </authorList>
    </citation>
    <scope>NUCLEOTIDE SEQUENCE</scope>
    <source>
        <strain evidence="1">QDHG01</strain>
    </source>
</reference>
<organism evidence="1 2">
    <name type="scientific">Halteria grandinella</name>
    <dbReference type="NCBI Taxonomy" id="5974"/>
    <lineage>
        <taxon>Eukaryota</taxon>
        <taxon>Sar</taxon>
        <taxon>Alveolata</taxon>
        <taxon>Ciliophora</taxon>
        <taxon>Intramacronucleata</taxon>
        <taxon>Spirotrichea</taxon>
        <taxon>Stichotrichia</taxon>
        <taxon>Sporadotrichida</taxon>
        <taxon>Halteriidae</taxon>
        <taxon>Halteria</taxon>
    </lineage>
</organism>